<keyword evidence="9" id="KW-1185">Reference proteome</keyword>
<dbReference type="AlphaFoldDB" id="A0A8H7QYL3"/>
<dbReference type="GO" id="GO:0005783">
    <property type="term" value="C:endoplasmic reticulum"/>
    <property type="evidence" value="ECO:0007669"/>
    <property type="project" value="TreeGrafter"/>
</dbReference>
<gene>
    <name evidence="8" type="ORF">INT46_008821</name>
</gene>
<dbReference type="PANTHER" id="PTHR31204:SF1">
    <property type="entry name" value="SIGMA INTRACELLULAR RECEPTOR 2"/>
    <property type="match status" value="1"/>
</dbReference>
<dbReference type="InterPro" id="IPR051987">
    <property type="entry name" value="Sigma-2_receptor-like"/>
</dbReference>
<dbReference type="Pfam" id="PF05241">
    <property type="entry name" value="EBP"/>
    <property type="match status" value="1"/>
</dbReference>
<evidence type="ECO:0000256" key="6">
    <source>
        <dbReference type="SAM" id="Phobius"/>
    </source>
</evidence>
<evidence type="ECO:0000259" key="7">
    <source>
        <dbReference type="PROSITE" id="PS51751"/>
    </source>
</evidence>
<feature type="domain" description="EXPERA" evidence="7">
    <location>
        <begin position="54"/>
        <end position="196"/>
    </location>
</feature>
<evidence type="ECO:0000256" key="5">
    <source>
        <dbReference type="PROSITE-ProRule" id="PRU01087"/>
    </source>
</evidence>
<evidence type="ECO:0000313" key="8">
    <source>
        <dbReference type="EMBL" id="KAG2200697.1"/>
    </source>
</evidence>
<dbReference type="OrthoDB" id="433124at2759"/>
<keyword evidence="4 5" id="KW-0472">Membrane</keyword>
<dbReference type="PROSITE" id="PS51751">
    <property type="entry name" value="EXPERA"/>
    <property type="match status" value="1"/>
</dbReference>
<feature type="transmembrane region" description="Helical" evidence="6">
    <location>
        <begin position="148"/>
        <end position="170"/>
    </location>
</feature>
<feature type="transmembrane region" description="Helical" evidence="6">
    <location>
        <begin position="182"/>
        <end position="201"/>
    </location>
</feature>
<evidence type="ECO:0000256" key="3">
    <source>
        <dbReference type="ARBA" id="ARBA00022989"/>
    </source>
</evidence>
<feature type="transmembrane region" description="Helical" evidence="6">
    <location>
        <begin position="111"/>
        <end position="136"/>
    </location>
</feature>
<feature type="transmembrane region" description="Helical" evidence="6">
    <location>
        <begin position="56"/>
        <end position="74"/>
    </location>
</feature>
<sequence>MGWDSFLDKVEVVVNWGNRIYAKVEKFAEPAVKVISPHVDTFAQELEPIMNRPMDWVLFLYFSSHIPITIFFDLQNLYPQWIIPTFFQQLHGTYMALLNDPFMDKTIPVKWWFKIFSLCEAFLQLPFFFFAAYGVFKDKSWIRLPLAVYCAHVMTTVLPCLAEIILNTAAYGLEEYQRNIMLMLYSPYFFIPLLGLVDSYIRITKKIKANDTALIEKKNE</sequence>
<evidence type="ECO:0000256" key="4">
    <source>
        <dbReference type="ARBA" id="ARBA00023136"/>
    </source>
</evidence>
<accession>A0A8H7QYL3</accession>
<name>A0A8H7QYL3_9FUNG</name>
<protein>
    <recommendedName>
        <fullName evidence="7">EXPERA domain-containing protein</fullName>
    </recommendedName>
</protein>
<comment type="subcellular location">
    <subcellularLocation>
        <location evidence="1">Membrane</location>
        <topology evidence="1">Multi-pass membrane protein</topology>
    </subcellularLocation>
</comment>
<dbReference type="InterPro" id="IPR033118">
    <property type="entry name" value="EXPERA"/>
</dbReference>
<keyword evidence="2 5" id="KW-0812">Transmembrane</keyword>
<dbReference type="EMBL" id="JAEPRC010000310">
    <property type="protein sequence ID" value="KAG2200697.1"/>
    <property type="molecule type" value="Genomic_DNA"/>
</dbReference>
<dbReference type="GO" id="GO:0016020">
    <property type="term" value="C:membrane"/>
    <property type="evidence" value="ECO:0007669"/>
    <property type="project" value="UniProtKB-SubCell"/>
</dbReference>
<keyword evidence="3 5" id="KW-1133">Transmembrane helix</keyword>
<evidence type="ECO:0000256" key="1">
    <source>
        <dbReference type="ARBA" id="ARBA00004141"/>
    </source>
</evidence>
<reference evidence="8" key="1">
    <citation type="submission" date="2020-12" db="EMBL/GenBank/DDBJ databases">
        <title>Metabolic potential, ecology and presence of endohyphal bacteria is reflected in genomic diversity of Mucoromycotina.</title>
        <authorList>
            <person name="Muszewska A."/>
            <person name="Okrasinska A."/>
            <person name="Steczkiewicz K."/>
            <person name="Drgas O."/>
            <person name="Orlowska M."/>
            <person name="Perlinska-Lenart U."/>
            <person name="Aleksandrzak-Piekarczyk T."/>
            <person name="Szatraj K."/>
            <person name="Zielenkiewicz U."/>
            <person name="Pilsyk S."/>
            <person name="Malc E."/>
            <person name="Mieczkowski P."/>
            <person name="Kruszewska J.S."/>
            <person name="Biernat P."/>
            <person name="Pawlowska J."/>
        </authorList>
    </citation>
    <scope>NUCLEOTIDE SEQUENCE</scope>
    <source>
        <strain evidence="8">CBS 226.32</strain>
    </source>
</reference>
<proteinExistence type="predicted"/>
<evidence type="ECO:0000313" key="9">
    <source>
        <dbReference type="Proteomes" id="UP000650833"/>
    </source>
</evidence>
<dbReference type="PANTHER" id="PTHR31204">
    <property type="entry name" value="SIGMA INTRACELLULAR RECEPTOR 2"/>
    <property type="match status" value="1"/>
</dbReference>
<dbReference type="Proteomes" id="UP000650833">
    <property type="component" value="Unassembled WGS sequence"/>
</dbReference>
<comment type="caution">
    <text evidence="8">The sequence shown here is derived from an EMBL/GenBank/DDBJ whole genome shotgun (WGS) entry which is preliminary data.</text>
</comment>
<organism evidence="8 9">
    <name type="scientific">Mucor plumbeus</name>
    <dbReference type="NCBI Taxonomy" id="97098"/>
    <lineage>
        <taxon>Eukaryota</taxon>
        <taxon>Fungi</taxon>
        <taxon>Fungi incertae sedis</taxon>
        <taxon>Mucoromycota</taxon>
        <taxon>Mucoromycotina</taxon>
        <taxon>Mucoromycetes</taxon>
        <taxon>Mucorales</taxon>
        <taxon>Mucorineae</taxon>
        <taxon>Mucoraceae</taxon>
        <taxon>Mucor</taxon>
    </lineage>
</organism>
<evidence type="ECO:0000256" key="2">
    <source>
        <dbReference type="ARBA" id="ARBA00022692"/>
    </source>
</evidence>